<dbReference type="Proteomes" id="UP000265775">
    <property type="component" value="Unassembled WGS sequence"/>
</dbReference>
<evidence type="ECO:0000256" key="1">
    <source>
        <dbReference type="SAM" id="MobiDB-lite"/>
    </source>
</evidence>
<dbReference type="RefSeq" id="WP_117641412.1">
    <property type="nucleotide sequence ID" value="NZ_QSRH01000014.1"/>
</dbReference>
<comment type="caution">
    <text evidence="3">The sequence shown here is derived from an EMBL/GenBank/DDBJ whole genome shotgun (WGS) entry which is preliminary data.</text>
</comment>
<evidence type="ECO:0000313" key="3">
    <source>
        <dbReference type="EMBL" id="RGW63318.1"/>
    </source>
</evidence>
<feature type="region of interest" description="Disordered" evidence="1">
    <location>
        <begin position="304"/>
        <end position="360"/>
    </location>
</feature>
<organism evidence="3 5">
    <name type="scientific">Bifidobacterium longum</name>
    <dbReference type="NCBI Taxonomy" id="216816"/>
    <lineage>
        <taxon>Bacteria</taxon>
        <taxon>Bacillati</taxon>
        <taxon>Actinomycetota</taxon>
        <taxon>Actinomycetes</taxon>
        <taxon>Bifidobacteriales</taxon>
        <taxon>Bifidobacteriaceae</taxon>
        <taxon>Bifidobacterium</taxon>
    </lineage>
</organism>
<sequence length="360" mass="39022">MADISRNTTPAWQDPHLKDRGDYTEQDIQNIQEKGGILPDFTLDEAEETHLFARVAQALSKTLTRQGLTVRHEAKAAAEPMGYRLDEHAIAIDTRRPWKDIALDLAHALGTVQVARDALNPADQPQGAAEWNRYKDKGRMVGDQLLASIGLLNSHWHENRGVIRAHALQARVMAEPDLHAPLGVYDWNAAWITGEIATRNPDPAQPLAVQPIRIPATKPEDIHLALPDDPANPLQVTDHPIITPHDDLAETTDRHLILGAGMPTMLIVDMDRSDAAGLDLVRRAAARESTFQGSVSECIRQAQATGPGYDPAPDEGPTGLWPAANMFPDPAALPGAMPMETPDRPGPAQDAGMDGPAVSA</sequence>
<dbReference type="Proteomes" id="UP000261186">
    <property type="component" value="Unassembled WGS sequence"/>
</dbReference>
<evidence type="ECO:0000313" key="4">
    <source>
        <dbReference type="Proteomes" id="UP000261186"/>
    </source>
</evidence>
<evidence type="ECO:0000313" key="5">
    <source>
        <dbReference type="Proteomes" id="UP000265775"/>
    </source>
</evidence>
<feature type="compositionally biased region" description="Polar residues" evidence="1">
    <location>
        <begin position="1"/>
        <end position="11"/>
    </location>
</feature>
<proteinExistence type="predicted"/>
<feature type="region of interest" description="Disordered" evidence="1">
    <location>
        <begin position="1"/>
        <end position="20"/>
    </location>
</feature>
<dbReference type="EMBL" id="QSAR01000014">
    <property type="protein sequence ID" value="RGW63318.1"/>
    <property type="molecule type" value="Genomic_DNA"/>
</dbReference>
<accession>A0A395XYY8</accession>
<evidence type="ECO:0000313" key="2">
    <source>
        <dbReference type="EMBL" id="RGL01249.1"/>
    </source>
</evidence>
<gene>
    <name evidence="3" type="ORF">DWV59_10160</name>
    <name evidence="2" type="ORF">DXC85_09895</name>
</gene>
<reference evidence="4 5" key="1">
    <citation type="submission" date="2018-08" db="EMBL/GenBank/DDBJ databases">
        <title>A genome reference for cultivated species of the human gut microbiota.</title>
        <authorList>
            <person name="Zou Y."/>
            <person name="Xue W."/>
            <person name="Luo G."/>
        </authorList>
    </citation>
    <scope>NUCLEOTIDE SEQUENCE [LARGE SCALE GENOMIC DNA]</scope>
    <source>
        <strain evidence="3 5">AF11-12</strain>
        <strain evidence="2 4">TF08-4AC</strain>
    </source>
</reference>
<name>A0A395XYY8_BIFLN</name>
<dbReference type="AlphaFoldDB" id="A0A395XYY8"/>
<dbReference type="EMBL" id="QSRH01000014">
    <property type="protein sequence ID" value="RGL01249.1"/>
    <property type="molecule type" value="Genomic_DNA"/>
</dbReference>
<protein>
    <submittedName>
        <fullName evidence="3">Uncharacterized protein</fullName>
    </submittedName>
</protein>